<protein>
    <submittedName>
        <fullName evidence="1">Uncharacterized protein</fullName>
    </submittedName>
</protein>
<organism evidence="1 2">
    <name type="scientific">Durusdinium trenchii</name>
    <dbReference type="NCBI Taxonomy" id="1381693"/>
    <lineage>
        <taxon>Eukaryota</taxon>
        <taxon>Sar</taxon>
        <taxon>Alveolata</taxon>
        <taxon>Dinophyceae</taxon>
        <taxon>Suessiales</taxon>
        <taxon>Symbiodiniaceae</taxon>
        <taxon>Durusdinium</taxon>
    </lineage>
</organism>
<accession>A0ABP0KRQ6</accession>
<dbReference type="InterPro" id="IPR035897">
    <property type="entry name" value="Toll_tir_struct_dom_sf"/>
</dbReference>
<gene>
    <name evidence="1" type="ORF">SCF082_LOCUS18830</name>
</gene>
<dbReference type="SUPFAM" id="SSF52200">
    <property type="entry name" value="Toll/Interleukin receptor TIR domain"/>
    <property type="match status" value="1"/>
</dbReference>
<name>A0ABP0KRQ6_9DINO</name>
<evidence type="ECO:0000313" key="1">
    <source>
        <dbReference type="EMBL" id="CAK9029532.1"/>
    </source>
</evidence>
<sequence length="539" mass="60470">MDRDHEDFSLSSDPSAWSLRATTVAAACDDGDTDGGPRGPKVSRLSNVQLATEVEAALVRAVSLSTTLSGWGKHWVRPSLTSTYETEKGHDLSVEVTRYHHFLSHDWKTGRWSKFLTMLILFNLRPATITTLLAAITVGLCKGTGAVYEDGSVSMFLVNFTPYLVFLFFMCFWQRLRSCRPLMVFLDKLCIEQRDPIRKAKGIRGLAAFLDRSESMVIMWSSQYLTRLWCSYEVATFLRVHGKAKLVTLFPVSMAWVMILEAMKLAFATAVILFVFTFGSGGYVLLLTTVWLVVNVLVGPVYCYIALGLMKEVRGLNHQFRCFSIRNSECFCCSCGHQDPETGETLMCDRQLVYDAVKRWYGADEDEEEEHLDRFDEVVRTTLRSQVSEGAESAVLPFRISMYLSLAMSAPFLCGLVTFPLGGDVYARAPPMPDDRGVFYILWRCLAVTSLYWLQDVAVCILSIGLGLRICKWGSHLLNRCSQVTATLVVSPVLIISMISLGLGVSYSFEVLQHQNLWDLMPCLLALWLLVAIGLFKAP</sequence>
<proteinExistence type="predicted"/>
<comment type="caution">
    <text evidence="1">The sequence shown here is derived from an EMBL/GenBank/DDBJ whole genome shotgun (WGS) entry which is preliminary data.</text>
</comment>
<dbReference type="EMBL" id="CAXAMM010012669">
    <property type="protein sequence ID" value="CAK9029532.1"/>
    <property type="molecule type" value="Genomic_DNA"/>
</dbReference>
<reference evidence="1 2" key="1">
    <citation type="submission" date="2024-02" db="EMBL/GenBank/DDBJ databases">
        <authorList>
            <person name="Chen Y."/>
            <person name="Shah S."/>
            <person name="Dougan E. K."/>
            <person name="Thang M."/>
            <person name="Chan C."/>
        </authorList>
    </citation>
    <scope>NUCLEOTIDE SEQUENCE [LARGE SCALE GENOMIC DNA]</scope>
</reference>
<dbReference type="Proteomes" id="UP001642464">
    <property type="component" value="Unassembled WGS sequence"/>
</dbReference>
<evidence type="ECO:0000313" key="2">
    <source>
        <dbReference type="Proteomes" id="UP001642464"/>
    </source>
</evidence>
<keyword evidence="2" id="KW-1185">Reference proteome</keyword>